<keyword evidence="5" id="KW-0175">Coiled coil</keyword>
<feature type="region of interest" description="Disordered" evidence="7">
    <location>
        <begin position="241"/>
        <end position="325"/>
    </location>
</feature>
<reference evidence="9" key="1">
    <citation type="submission" date="2025-08" db="UniProtKB">
        <authorList>
            <consortium name="RefSeq"/>
        </authorList>
    </citation>
    <scope>IDENTIFICATION</scope>
</reference>
<dbReference type="GeneID" id="100746510"/>
<dbReference type="Pfam" id="PF05890">
    <property type="entry name" value="Ebp2"/>
    <property type="match status" value="1"/>
</dbReference>
<keyword evidence="4" id="KW-0690">Ribosome biogenesis</keyword>
<dbReference type="GO" id="GO:0005730">
    <property type="term" value="C:nucleolus"/>
    <property type="evidence" value="ECO:0007669"/>
    <property type="project" value="UniProtKB-SubCell"/>
</dbReference>
<dbReference type="GO" id="GO:0034399">
    <property type="term" value="C:nuclear periphery"/>
    <property type="evidence" value="ECO:0007669"/>
    <property type="project" value="TreeGrafter"/>
</dbReference>
<organism evidence="8 9">
    <name type="scientific">Bombus impatiens</name>
    <name type="common">Bumblebee</name>
    <dbReference type="NCBI Taxonomy" id="132113"/>
    <lineage>
        <taxon>Eukaryota</taxon>
        <taxon>Metazoa</taxon>
        <taxon>Ecdysozoa</taxon>
        <taxon>Arthropoda</taxon>
        <taxon>Hexapoda</taxon>
        <taxon>Insecta</taxon>
        <taxon>Pterygota</taxon>
        <taxon>Neoptera</taxon>
        <taxon>Endopterygota</taxon>
        <taxon>Hymenoptera</taxon>
        <taxon>Apocrita</taxon>
        <taxon>Aculeata</taxon>
        <taxon>Apoidea</taxon>
        <taxon>Anthophila</taxon>
        <taxon>Apidae</taxon>
        <taxon>Bombus</taxon>
        <taxon>Pyrobombus</taxon>
    </lineage>
</organism>
<comment type="subcellular location">
    <subcellularLocation>
        <location evidence="2">Nucleus</location>
        <location evidence="2">Nucleolus</location>
    </subcellularLocation>
</comment>
<feature type="compositionally biased region" description="Acidic residues" evidence="7">
    <location>
        <begin position="19"/>
        <end position="29"/>
    </location>
</feature>
<dbReference type="AlphaFoldDB" id="A0A6P3DZI3"/>
<dbReference type="KEGG" id="bim:100746510"/>
<evidence type="ECO:0000256" key="1">
    <source>
        <dbReference type="ARBA" id="ARBA00003387"/>
    </source>
</evidence>
<gene>
    <name evidence="9" type="primary">LOC100746510</name>
</gene>
<feature type="compositionally biased region" description="Basic residues" evidence="7">
    <location>
        <begin position="305"/>
        <end position="325"/>
    </location>
</feature>
<keyword evidence="6" id="KW-0539">Nucleus</keyword>
<dbReference type="PANTHER" id="PTHR13028:SF0">
    <property type="entry name" value="RRNA-PROCESSING PROTEIN EBP2-RELATED"/>
    <property type="match status" value="1"/>
</dbReference>
<evidence type="ECO:0000256" key="2">
    <source>
        <dbReference type="ARBA" id="ARBA00004604"/>
    </source>
</evidence>
<dbReference type="OMA" id="RETMFHR"/>
<sequence>MKVKKVVLHTEEAQASSESDSEYNSSDEELQEAYAKGLLKPGLNVVIEKQKREHKNSVNLMKNKLEKFKLELPWIERLDMVNAPAPLAPELALQMQEQEVRRSKQLQGNKKLPQYEPTEDPVLNDFRRETMFHRQAQGAVMDAIARLKKLGIPTTRPDDYFAEMAKSDTHMQKVRQNLMRQQIIAQRSEKVRQLRQQRKVGKQMQIEATLKKHAEKRKLLEEVKKYRKGVRKDLDFLDDKKKPQDKAVNQKVAAKRKMRDAKYGFGGKKRGSKKNTRASSADVSEYRRPSKPGKDSKNKGEKGGKPKQRLGKSRRTQMKAKNKRQ</sequence>
<evidence type="ECO:0000256" key="7">
    <source>
        <dbReference type="SAM" id="MobiDB-lite"/>
    </source>
</evidence>
<feature type="region of interest" description="Disordered" evidence="7">
    <location>
        <begin position="1"/>
        <end position="29"/>
    </location>
</feature>
<evidence type="ECO:0000256" key="6">
    <source>
        <dbReference type="ARBA" id="ARBA00023242"/>
    </source>
</evidence>
<evidence type="ECO:0000256" key="3">
    <source>
        <dbReference type="ARBA" id="ARBA00007336"/>
    </source>
</evidence>
<dbReference type="Proteomes" id="UP000515180">
    <property type="component" value="Unplaced"/>
</dbReference>
<feature type="compositionally biased region" description="Basic residues" evidence="7">
    <location>
        <begin position="267"/>
        <end position="276"/>
    </location>
</feature>
<dbReference type="GO" id="GO:0030687">
    <property type="term" value="C:preribosome, large subunit precursor"/>
    <property type="evidence" value="ECO:0007669"/>
    <property type="project" value="TreeGrafter"/>
</dbReference>
<feature type="compositionally biased region" description="Basic and acidic residues" evidence="7">
    <location>
        <begin position="284"/>
        <end position="304"/>
    </location>
</feature>
<protein>
    <submittedName>
        <fullName evidence="9">Probable rRNA-processing protein EBP2 homolog</fullName>
    </submittedName>
</protein>
<dbReference type="GO" id="GO:0006364">
    <property type="term" value="P:rRNA processing"/>
    <property type="evidence" value="ECO:0007669"/>
    <property type="project" value="TreeGrafter"/>
</dbReference>
<evidence type="ECO:0000256" key="5">
    <source>
        <dbReference type="ARBA" id="ARBA00023054"/>
    </source>
</evidence>
<evidence type="ECO:0000313" key="8">
    <source>
        <dbReference type="Proteomes" id="UP000515180"/>
    </source>
</evidence>
<dbReference type="RefSeq" id="XP_003491853.1">
    <property type="nucleotide sequence ID" value="XM_003491805.3"/>
</dbReference>
<comment type="similarity">
    <text evidence="3">Belongs to the EBP2 family.</text>
</comment>
<proteinExistence type="inferred from homology"/>
<name>A0A6P3DZI3_BOMIM</name>
<evidence type="ECO:0000256" key="4">
    <source>
        <dbReference type="ARBA" id="ARBA00022517"/>
    </source>
</evidence>
<accession>A0A6P3DZI3</accession>
<keyword evidence="8" id="KW-1185">Reference proteome</keyword>
<evidence type="ECO:0000313" key="9">
    <source>
        <dbReference type="RefSeq" id="XP_003491853.1"/>
    </source>
</evidence>
<dbReference type="OrthoDB" id="443772at2759"/>
<dbReference type="InterPro" id="IPR008610">
    <property type="entry name" value="Ebp2"/>
</dbReference>
<dbReference type="PANTHER" id="PTHR13028">
    <property type="entry name" value="RRNA PROCESSING PROTEIN EBNA1-BINDING PROTEIN-RELATED"/>
    <property type="match status" value="1"/>
</dbReference>
<comment type="function">
    <text evidence="1">Required for the processing of the 27S pre-rRNA.</text>
</comment>
<dbReference type="GO" id="GO:0042273">
    <property type="term" value="P:ribosomal large subunit biogenesis"/>
    <property type="evidence" value="ECO:0007669"/>
    <property type="project" value="TreeGrafter"/>
</dbReference>